<protein>
    <submittedName>
        <fullName evidence="1">Putative disease resistance protein At4g27220</fullName>
    </submittedName>
</protein>
<proteinExistence type="predicted"/>
<name>A0A2P2M5V6_RHIMU</name>
<reference evidence="1" key="1">
    <citation type="submission" date="2018-02" db="EMBL/GenBank/DDBJ databases">
        <title>Rhizophora mucronata_Transcriptome.</title>
        <authorList>
            <person name="Meera S.P."/>
            <person name="Sreeshan A."/>
            <person name="Augustine A."/>
        </authorList>
    </citation>
    <scope>NUCLEOTIDE SEQUENCE</scope>
    <source>
        <tissue evidence="1">Leaf</tissue>
    </source>
</reference>
<organism evidence="1">
    <name type="scientific">Rhizophora mucronata</name>
    <name type="common">Asiatic mangrove</name>
    <dbReference type="NCBI Taxonomy" id="61149"/>
    <lineage>
        <taxon>Eukaryota</taxon>
        <taxon>Viridiplantae</taxon>
        <taxon>Streptophyta</taxon>
        <taxon>Embryophyta</taxon>
        <taxon>Tracheophyta</taxon>
        <taxon>Spermatophyta</taxon>
        <taxon>Magnoliopsida</taxon>
        <taxon>eudicotyledons</taxon>
        <taxon>Gunneridae</taxon>
        <taxon>Pentapetalae</taxon>
        <taxon>rosids</taxon>
        <taxon>fabids</taxon>
        <taxon>Malpighiales</taxon>
        <taxon>Rhizophoraceae</taxon>
        <taxon>Rhizophora</taxon>
    </lineage>
</organism>
<evidence type="ECO:0000313" key="1">
    <source>
        <dbReference type="EMBL" id="MBX25583.1"/>
    </source>
</evidence>
<sequence>MWTKSTFILETVDSQRFLDCILAKLIPDLQVGTESSKTPLLCLFFIFNELIGLYNGFLRVIQPLLDVLLDLMPSTSLSSFNGVPQTVSHTAQFLNLMAQLCNLRRVSESITYTARERLDDALVNVRKEGSTNRDHVHCLAEF</sequence>
<accession>A0A2P2M5V6</accession>
<dbReference type="AlphaFoldDB" id="A0A2P2M5V6"/>
<dbReference type="EMBL" id="GGEC01045099">
    <property type="protein sequence ID" value="MBX25583.1"/>
    <property type="molecule type" value="Transcribed_RNA"/>
</dbReference>